<comment type="caution">
    <text evidence="1">The sequence shown here is derived from an EMBL/GenBank/DDBJ whole genome shotgun (WGS) entry which is preliminary data.</text>
</comment>
<name>A0A0F9QUY5_9ZZZZ</name>
<sequence length="84" mass="9861">MFVGLFRIRNIIGIVRYIYIVRFPNIITMETINQIQKMHRETGVPELKHTSRLTGNETQSELNHILEKCQCIQIAVLFNGFNKK</sequence>
<reference evidence="1" key="1">
    <citation type="journal article" date="2015" name="Nature">
        <title>Complex archaea that bridge the gap between prokaryotes and eukaryotes.</title>
        <authorList>
            <person name="Spang A."/>
            <person name="Saw J.H."/>
            <person name="Jorgensen S.L."/>
            <person name="Zaremba-Niedzwiedzka K."/>
            <person name="Martijn J."/>
            <person name="Lind A.E."/>
            <person name="van Eijk R."/>
            <person name="Schleper C."/>
            <person name="Guy L."/>
            <person name="Ettema T.J."/>
        </authorList>
    </citation>
    <scope>NUCLEOTIDE SEQUENCE</scope>
</reference>
<dbReference type="EMBL" id="LAZR01001685">
    <property type="protein sequence ID" value="KKN40767.1"/>
    <property type="molecule type" value="Genomic_DNA"/>
</dbReference>
<gene>
    <name evidence="1" type="ORF">LCGC14_0729830</name>
</gene>
<evidence type="ECO:0000313" key="1">
    <source>
        <dbReference type="EMBL" id="KKN40767.1"/>
    </source>
</evidence>
<accession>A0A0F9QUY5</accession>
<dbReference type="AlphaFoldDB" id="A0A0F9QUY5"/>
<protein>
    <submittedName>
        <fullName evidence="1">Uncharacterized protein</fullName>
    </submittedName>
</protein>
<organism evidence="1">
    <name type="scientific">marine sediment metagenome</name>
    <dbReference type="NCBI Taxonomy" id="412755"/>
    <lineage>
        <taxon>unclassified sequences</taxon>
        <taxon>metagenomes</taxon>
        <taxon>ecological metagenomes</taxon>
    </lineage>
</organism>
<proteinExistence type="predicted"/>